<dbReference type="InterPro" id="IPR011004">
    <property type="entry name" value="Trimer_LpxA-like_sf"/>
</dbReference>
<dbReference type="InterPro" id="IPR018357">
    <property type="entry name" value="Hexapep_transf_CS"/>
</dbReference>
<dbReference type="AlphaFoldDB" id="A0A291QT25"/>
<evidence type="ECO:0000256" key="2">
    <source>
        <dbReference type="ARBA" id="ARBA00022556"/>
    </source>
</evidence>
<evidence type="ECO:0000256" key="5">
    <source>
        <dbReference type="ARBA" id="ARBA00023098"/>
    </source>
</evidence>
<evidence type="ECO:0000256" key="4">
    <source>
        <dbReference type="ARBA" id="ARBA00022737"/>
    </source>
</evidence>
<proteinExistence type="inferred from homology"/>
<evidence type="ECO:0000256" key="8">
    <source>
        <dbReference type="SAM" id="Coils"/>
    </source>
</evidence>
<comment type="function">
    <text evidence="7">Catalyzes the N-acylation of UDP-3-O-acylglucosamine using 3-hydroxyacyl-ACP as the acyl donor. Is involved in the biosynthesis of lipid A, a phosphorylated glycolipid that anchors the lipopolysaccharide to the outer membrane of the cell.</text>
</comment>
<dbReference type="NCBIfam" id="TIGR01853">
    <property type="entry name" value="lipid_A_lpxD"/>
    <property type="match status" value="1"/>
</dbReference>
<keyword evidence="8" id="KW-0175">Coiled coil</keyword>
<dbReference type="KEGG" id="cbae:COR50_07930"/>
<feature type="domain" description="UDP-3-O-[3-hydroxymyristoyl] glucosamine N-acyltransferase non-repeat region" evidence="9">
    <location>
        <begin position="22"/>
        <end position="89"/>
    </location>
</feature>
<dbReference type="EMBL" id="CP023777">
    <property type="protein sequence ID" value="ATL47120.1"/>
    <property type="molecule type" value="Genomic_DNA"/>
</dbReference>
<comment type="catalytic activity">
    <reaction evidence="7">
        <text>a UDP-3-O-[(3R)-3-hydroxyacyl]-alpha-D-glucosamine + a (3R)-hydroxyacyl-[ACP] = a UDP-2-N,3-O-bis[(3R)-3-hydroxyacyl]-alpha-D-glucosamine + holo-[ACP] + H(+)</text>
        <dbReference type="Rhea" id="RHEA:53836"/>
        <dbReference type="Rhea" id="RHEA-COMP:9685"/>
        <dbReference type="Rhea" id="RHEA-COMP:9945"/>
        <dbReference type="ChEBI" id="CHEBI:15378"/>
        <dbReference type="ChEBI" id="CHEBI:64479"/>
        <dbReference type="ChEBI" id="CHEBI:78827"/>
        <dbReference type="ChEBI" id="CHEBI:137740"/>
        <dbReference type="ChEBI" id="CHEBI:137748"/>
        <dbReference type="EC" id="2.3.1.191"/>
    </reaction>
</comment>
<dbReference type="SUPFAM" id="SSF51161">
    <property type="entry name" value="Trimeric LpxA-like enzymes"/>
    <property type="match status" value="1"/>
</dbReference>
<dbReference type="GO" id="GO:0103118">
    <property type="term" value="F:UDP-3-O-[(3R)-3-hydroxyacyl]-glucosamine N-acyltransferase activity"/>
    <property type="evidence" value="ECO:0007669"/>
    <property type="project" value="UniProtKB-EC"/>
</dbReference>
<comment type="similarity">
    <text evidence="7">Belongs to the transferase hexapeptide repeat family. LpxD subfamily.</text>
</comment>
<comment type="subunit">
    <text evidence="7">Homotrimer.</text>
</comment>
<gene>
    <name evidence="7 10" type="primary">lpxD</name>
    <name evidence="10" type="ORF">COR50_07930</name>
</gene>
<dbReference type="PROSITE" id="PS00101">
    <property type="entry name" value="HEXAPEP_TRANSFERASES"/>
    <property type="match status" value="1"/>
</dbReference>
<dbReference type="Gene3D" id="2.160.10.10">
    <property type="entry name" value="Hexapeptide repeat proteins"/>
    <property type="match status" value="1"/>
</dbReference>
<feature type="active site" description="Proton acceptor" evidence="7">
    <location>
        <position position="241"/>
    </location>
</feature>
<dbReference type="GO" id="GO:0016020">
    <property type="term" value="C:membrane"/>
    <property type="evidence" value="ECO:0007669"/>
    <property type="project" value="GOC"/>
</dbReference>
<dbReference type="HAMAP" id="MF_00523">
    <property type="entry name" value="LpxD"/>
    <property type="match status" value="1"/>
</dbReference>
<dbReference type="InterPro" id="IPR020573">
    <property type="entry name" value="UDP_GlcNAc_AcTrfase_non-rep"/>
</dbReference>
<organism evidence="10 11">
    <name type="scientific">Chitinophaga caeni</name>
    <dbReference type="NCBI Taxonomy" id="2029983"/>
    <lineage>
        <taxon>Bacteria</taxon>
        <taxon>Pseudomonadati</taxon>
        <taxon>Bacteroidota</taxon>
        <taxon>Chitinophagia</taxon>
        <taxon>Chitinophagales</taxon>
        <taxon>Chitinophagaceae</taxon>
        <taxon>Chitinophaga</taxon>
    </lineage>
</organism>
<name>A0A291QT25_9BACT</name>
<dbReference type="Pfam" id="PF00132">
    <property type="entry name" value="Hexapep"/>
    <property type="match status" value="3"/>
</dbReference>
<evidence type="ECO:0000256" key="1">
    <source>
        <dbReference type="ARBA" id="ARBA00022516"/>
    </source>
</evidence>
<keyword evidence="4 7" id="KW-0677">Repeat</keyword>
<dbReference type="OrthoDB" id="9784739at2"/>
<dbReference type="PANTHER" id="PTHR43378">
    <property type="entry name" value="UDP-3-O-ACYLGLUCOSAMINE N-ACYLTRANSFERASE"/>
    <property type="match status" value="1"/>
</dbReference>
<keyword evidence="2 7" id="KW-0441">Lipid A biosynthesis</keyword>
<dbReference type="EC" id="2.3.1.191" evidence="7"/>
<dbReference type="InterPro" id="IPR001451">
    <property type="entry name" value="Hexapep"/>
</dbReference>
<keyword evidence="3 7" id="KW-0808">Transferase</keyword>
<keyword evidence="5 7" id="KW-0443">Lipid metabolism</keyword>
<evidence type="ECO:0000313" key="11">
    <source>
        <dbReference type="Proteomes" id="UP000220133"/>
    </source>
</evidence>
<sequence length="349" mass="37142">MQFSALQLATLLQGKLEGDPEVKVHNIAKIEEAGEGMLSFVANPKYEDFIYSTNASILIVNENLVLEGPVKATLIRVKDAYSSFAALLEQYAQLQGNKVGIQQPSFIPESVKVGSNVYIGAFAYLGENVSLGDNVKIYPGVYLGDNVQIGANTVLFPGVKVYDNCVLGERVILHAGCVIGGDGFGFAPQADGKYKKVPQIGNVYIHDDVEIGANTTIDRATMGSTVIKAGVKLDNLIQVAHNVEIGENTVIAAQTGVSGSTKIGVNCVIGGQVGIVGHIQIADGTKINAQSGLSKSITTPNASLTGSPAYDYKSSLKSQAIFRNLPDLEKRVKELEEMVKQLLSERQGV</sequence>
<evidence type="ECO:0000313" key="10">
    <source>
        <dbReference type="EMBL" id="ATL47120.1"/>
    </source>
</evidence>
<protein>
    <recommendedName>
        <fullName evidence="7">UDP-3-O-acylglucosamine N-acyltransferase</fullName>
        <ecNumber evidence="7">2.3.1.191</ecNumber>
    </recommendedName>
</protein>
<evidence type="ECO:0000259" key="9">
    <source>
        <dbReference type="Pfam" id="PF04613"/>
    </source>
</evidence>
<feature type="coiled-coil region" evidence="8">
    <location>
        <begin position="318"/>
        <end position="345"/>
    </location>
</feature>
<dbReference type="GO" id="GO:0009245">
    <property type="term" value="P:lipid A biosynthetic process"/>
    <property type="evidence" value="ECO:0007669"/>
    <property type="project" value="UniProtKB-UniRule"/>
</dbReference>
<dbReference type="Proteomes" id="UP000220133">
    <property type="component" value="Chromosome"/>
</dbReference>
<dbReference type="RefSeq" id="WP_098193504.1">
    <property type="nucleotide sequence ID" value="NZ_CP023777.1"/>
</dbReference>
<dbReference type="Pfam" id="PF04613">
    <property type="entry name" value="LpxD"/>
    <property type="match status" value="1"/>
</dbReference>
<keyword evidence="1 7" id="KW-0444">Lipid biosynthesis</keyword>
<reference evidence="10 11" key="1">
    <citation type="submission" date="2017-10" db="EMBL/GenBank/DDBJ databases">
        <title>Paenichitinophaga pekingensis gen. nov., sp. nov., isolated from activated sludge.</title>
        <authorList>
            <person name="Jin D."/>
            <person name="Kong X."/>
            <person name="Deng Y."/>
            <person name="Bai Z."/>
        </authorList>
    </citation>
    <scope>NUCLEOTIDE SEQUENCE [LARGE SCALE GENOMIC DNA]</scope>
    <source>
        <strain evidence="10 11">13</strain>
    </source>
</reference>
<keyword evidence="11" id="KW-1185">Reference proteome</keyword>
<accession>A0A291QT25</accession>
<keyword evidence="6 7" id="KW-0012">Acyltransferase</keyword>
<dbReference type="PANTHER" id="PTHR43378:SF2">
    <property type="entry name" value="UDP-3-O-ACYLGLUCOSAMINE N-ACYLTRANSFERASE 1, MITOCHONDRIAL-RELATED"/>
    <property type="match status" value="1"/>
</dbReference>
<comment type="pathway">
    <text evidence="7">Bacterial outer membrane biogenesis; LPS lipid A biosynthesis.</text>
</comment>
<evidence type="ECO:0000256" key="3">
    <source>
        <dbReference type="ARBA" id="ARBA00022679"/>
    </source>
</evidence>
<evidence type="ECO:0000256" key="6">
    <source>
        <dbReference type="ARBA" id="ARBA00023315"/>
    </source>
</evidence>
<dbReference type="InterPro" id="IPR007691">
    <property type="entry name" value="LpxD"/>
</dbReference>
<dbReference type="GO" id="GO:0016410">
    <property type="term" value="F:N-acyltransferase activity"/>
    <property type="evidence" value="ECO:0007669"/>
    <property type="project" value="InterPro"/>
</dbReference>
<dbReference type="CDD" id="cd03352">
    <property type="entry name" value="LbH_LpxD"/>
    <property type="match status" value="1"/>
</dbReference>
<dbReference type="UniPathway" id="UPA00973"/>
<dbReference type="Gene3D" id="3.40.1390.10">
    <property type="entry name" value="MurE/MurF, N-terminal domain"/>
    <property type="match status" value="1"/>
</dbReference>
<dbReference type="NCBIfam" id="NF002060">
    <property type="entry name" value="PRK00892.1"/>
    <property type="match status" value="1"/>
</dbReference>
<evidence type="ECO:0000256" key="7">
    <source>
        <dbReference type="HAMAP-Rule" id="MF_00523"/>
    </source>
</evidence>